<organism evidence="1 2">
    <name type="scientific">Dryococelus australis</name>
    <dbReference type="NCBI Taxonomy" id="614101"/>
    <lineage>
        <taxon>Eukaryota</taxon>
        <taxon>Metazoa</taxon>
        <taxon>Ecdysozoa</taxon>
        <taxon>Arthropoda</taxon>
        <taxon>Hexapoda</taxon>
        <taxon>Insecta</taxon>
        <taxon>Pterygota</taxon>
        <taxon>Neoptera</taxon>
        <taxon>Polyneoptera</taxon>
        <taxon>Phasmatodea</taxon>
        <taxon>Verophasmatodea</taxon>
        <taxon>Anareolatae</taxon>
        <taxon>Phasmatidae</taxon>
        <taxon>Eurycanthinae</taxon>
        <taxon>Dryococelus</taxon>
    </lineage>
</organism>
<keyword evidence="2" id="KW-1185">Reference proteome</keyword>
<name>A0ABQ9HN21_9NEOP</name>
<proteinExistence type="predicted"/>
<gene>
    <name evidence="1" type="ORF">PR048_011980</name>
</gene>
<accession>A0ABQ9HN21</accession>
<protein>
    <submittedName>
        <fullName evidence="1">Uncharacterized protein</fullName>
    </submittedName>
</protein>
<reference evidence="1 2" key="1">
    <citation type="submission" date="2023-02" db="EMBL/GenBank/DDBJ databases">
        <title>LHISI_Scaffold_Assembly.</title>
        <authorList>
            <person name="Stuart O.P."/>
            <person name="Cleave R."/>
            <person name="Magrath M.J.L."/>
            <person name="Mikheyev A.S."/>
        </authorList>
    </citation>
    <scope>NUCLEOTIDE SEQUENCE [LARGE SCALE GENOMIC DNA]</scope>
    <source>
        <strain evidence="1">Daus_M_001</strain>
        <tissue evidence="1">Leg muscle</tissue>
    </source>
</reference>
<sequence>METLKDRVYNTIPTTQEDIQERIVAVCRDLTPKHFRPLVARYILVVTLPVFPPLRCSSLSNIAFRAPCHIKLESRASNFLTACLLCLFGMVGVRVNQASRCLLIDSCVDRTMTDAEGYSPPQVNSGRREGARVFFQDESAGADDVLFEVLAPVQLGDVEVERLAVPRVQPGQQVCHVVVREPPLVRREELQTRDGALHPSVVHSHGLEFLHIETLVLDVHKSTGPPPGTAITIARDSNLAREADTLFSKHGIRELQSWQYLQHISDQLTLNSPAEHRAAERADTEG</sequence>
<dbReference type="Proteomes" id="UP001159363">
    <property type="component" value="Chromosome X"/>
</dbReference>
<dbReference type="EMBL" id="JARBHB010000004">
    <property type="protein sequence ID" value="KAJ8885780.1"/>
    <property type="molecule type" value="Genomic_DNA"/>
</dbReference>
<evidence type="ECO:0000313" key="2">
    <source>
        <dbReference type="Proteomes" id="UP001159363"/>
    </source>
</evidence>
<evidence type="ECO:0000313" key="1">
    <source>
        <dbReference type="EMBL" id="KAJ8885780.1"/>
    </source>
</evidence>
<comment type="caution">
    <text evidence="1">The sequence shown here is derived from an EMBL/GenBank/DDBJ whole genome shotgun (WGS) entry which is preliminary data.</text>
</comment>